<evidence type="ECO:0000256" key="1">
    <source>
        <dbReference type="ARBA" id="ARBA00022741"/>
    </source>
</evidence>
<evidence type="ECO:0000259" key="3">
    <source>
        <dbReference type="PROSITE" id="PS50893"/>
    </source>
</evidence>
<name>A0A5C4J0X5_9ACTN</name>
<dbReference type="EMBL" id="VCKW01000380">
    <property type="protein sequence ID" value="TMQ89729.1"/>
    <property type="molecule type" value="Genomic_DNA"/>
</dbReference>
<dbReference type="Pfam" id="PF00005">
    <property type="entry name" value="ABC_tran"/>
    <property type="match status" value="1"/>
</dbReference>
<evidence type="ECO:0000313" key="5">
    <source>
        <dbReference type="Proteomes" id="UP000309174"/>
    </source>
</evidence>
<dbReference type="InterPro" id="IPR027417">
    <property type="entry name" value="P-loop_NTPase"/>
</dbReference>
<comment type="caution">
    <text evidence="4">The sequence shown here is derived from an EMBL/GenBank/DDBJ whole genome shotgun (WGS) entry which is preliminary data.</text>
</comment>
<dbReference type="Gene3D" id="3.40.50.300">
    <property type="entry name" value="P-loop containing nucleotide triphosphate hydrolases"/>
    <property type="match status" value="1"/>
</dbReference>
<sequence length="286" mass="30539">MSTALVHADAVTRRFGDFTAVDDMTMTVKPGEIVGLLGANGAGKTTLIRMLLGLILPTEGRVRLFGGPPSRQARVRLGYVPQGLGLYTDLTGTENLEFVAHAFDQDTPSKAPADSGGRLVGGIGLGLQRRLAFAATLGHGPELLILDEPTSGVDPLSRTRLWDTIHTQAEKGVGVLVTTHYMQEAQQCDRLILMSRGRQVAAGSEADIIGTTTSVEVESTADWARAFAVLNDAGLPVTLAGRKVRVPDTRTEDVRAALRAADLEAELRQVPATLEEKMAVFDRANT</sequence>
<dbReference type="AlphaFoldDB" id="A0A5C4J0X5"/>
<dbReference type="Proteomes" id="UP000309174">
    <property type="component" value="Unassembled WGS sequence"/>
</dbReference>
<gene>
    <name evidence="4" type="ORF">ETD83_38615</name>
</gene>
<dbReference type="InterPro" id="IPR003439">
    <property type="entry name" value="ABC_transporter-like_ATP-bd"/>
</dbReference>
<dbReference type="GO" id="GO:0016887">
    <property type="term" value="F:ATP hydrolysis activity"/>
    <property type="evidence" value="ECO:0007669"/>
    <property type="project" value="InterPro"/>
</dbReference>
<dbReference type="InterPro" id="IPR003593">
    <property type="entry name" value="AAA+_ATPase"/>
</dbReference>
<dbReference type="PANTHER" id="PTHR43038">
    <property type="entry name" value="ATP-BINDING CASSETTE, SUB-FAMILY H, MEMBER 1"/>
    <property type="match status" value="1"/>
</dbReference>
<accession>A0A5C4J0X5</accession>
<protein>
    <submittedName>
        <fullName evidence="4">ABC transporter ATP-binding protein</fullName>
    </submittedName>
</protein>
<evidence type="ECO:0000256" key="2">
    <source>
        <dbReference type="ARBA" id="ARBA00022840"/>
    </source>
</evidence>
<dbReference type="PANTHER" id="PTHR43038:SF3">
    <property type="entry name" value="ABC TRANSPORTER G FAMILY MEMBER 20 ISOFORM X1"/>
    <property type="match status" value="1"/>
</dbReference>
<keyword evidence="5" id="KW-1185">Reference proteome</keyword>
<dbReference type="OrthoDB" id="9804819at2"/>
<reference evidence="4 5" key="1">
    <citation type="submission" date="2019-05" db="EMBL/GenBank/DDBJ databases">
        <title>Draft genome sequence of Actinomadura sp. 14C53.</title>
        <authorList>
            <person name="Saricaoglu S."/>
            <person name="Isik K."/>
        </authorList>
    </citation>
    <scope>NUCLEOTIDE SEQUENCE [LARGE SCALE GENOMIC DNA]</scope>
    <source>
        <strain evidence="4 5">14C53</strain>
    </source>
</reference>
<proteinExistence type="predicted"/>
<keyword evidence="2 4" id="KW-0067">ATP-binding</keyword>
<evidence type="ECO:0000313" key="4">
    <source>
        <dbReference type="EMBL" id="TMQ89729.1"/>
    </source>
</evidence>
<organism evidence="4 5">
    <name type="scientific">Actinomadura soli</name>
    <dbReference type="NCBI Taxonomy" id="2508997"/>
    <lineage>
        <taxon>Bacteria</taxon>
        <taxon>Bacillati</taxon>
        <taxon>Actinomycetota</taxon>
        <taxon>Actinomycetes</taxon>
        <taxon>Streptosporangiales</taxon>
        <taxon>Thermomonosporaceae</taxon>
        <taxon>Actinomadura</taxon>
    </lineage>
</organism>
<feature type="non-terminal residue" evidence="4">
    <location>
        <position position="286"/>
    </location>
</feature>
<keyword evidence="1" id="KW-0547">Nucleotide-binding</keyword>
<feature type="domain" description="ABC transporter" evidence="3">
    <location>
        <begin position="6"/>
        <end position="221"/>
    </location>
</feature>
<dbReference type="SMART" id="SM00382">
    <property type="entry name" value="AAA"/>
    <property type="match status" value="1"/>
</dbReference>
<dbReference type="RefSeq" id="WP_138650141.1">
    <property type="nucleotide sequence ID" value="NZ_VCKW01000380.1"/>
</dbReference>
<dbReference type="GO" id="GO:0005524">
    <property type="term" value="F:ATP binding"/>
    <property type="evidence" value="ECO:0007669"/>
    <property type="project" value="UniProtKB-KW"/>
</dbReference>
<dbReference type="SUPFAM" id="SSF52540">
    <property type="entry name" value="P-loop containing nucleoside triphosphate hydrolases"/>
    <property type="match status" value="1"/>
</dbReference>
<dbReference type="CDD" id="cd03230">
    <property type="entry name" value="ABC_DR_subfamily_A"/>
    <property type="match status" value="1"/>
</dbReference>
<dbReference type="PROSITE" id="PS50893">
    <property type="entry name" value="ABC_TRANSPORTER_2"/>
    <property type="match status" value="1"/>
</dbReference>